<accession>A0ABW9XDF7</accession>
<feature type="chain" id="PRO_5046796018" evidence="2">
    <location>
        <begin position="28"/>
        <end position="366"/>
    </location>
</feature>
<dbReference type="Gene3D" id="3.40.50.1820">
    <property type="entry name" value="alpha/beta hydrolase"/>
    <property type="match status" value="1"/>
</dbReference>
<evidence type="ECO:0000256" key="2">
    <source>
        <dbReference type="SAM" id="SignalP"/>
    </source>
</evidence>
<dbReference type="InterPro" id="IPR050300">
    <property type="entry name" value="GDXG_lipolytic_enzyme"/>
</dbReference>
<dbReference type="Proteomes" id="UP000753724">
    <property type="component" value="Unassembled WGS sequence"/>
</dbReference>
<dbReference type="GO" id="GO:0016787">
    <property type="term" value="F:hydrolase activity"/>
    <property type="evidence" value="ECO:0007669"/>
    <property type="project" value="UniProtKB-KW"/>
</dbReference>
<proteinExistence type="predicted"/>
<keyword evidence="2" id="KW-0732">Signal</keyword>
<evidence type="ECO:0000313" key="4">
    <source>
        <dbReference type="EMBL" id="NBC36576.1"/>
    </source>
</evidence>
<dbReference type="RefSeq" id="WP_161717855.1">
    <property type="nucleotide sequence ID" value="NZ_JAAAPO010000003.1"/>
</dbReference>
<reference evidence="5" key="1">
    <citation type="submission" date="2020-01" db="EMBL/GenBank/DDBJ databases">
        <title>Sphingomonas sp. strain CSW-10.</title>
        <authorList>
            <person name="Chen W.-M."/>
        </authorList>
    </citation>
    <scope>NUCLEOTIDE SEQUENCE [LARGE SCALE GENOMIC DNA]</scope>
    <source>
        <strain evidence="5">FSY-8</strain>
    </source>
</reference>
<dbReference type="Pfam" id="PF20434">
    <property type="entry name" value="BD-FAE"/>
    <property type="match status" value="1"/>
</dbReference>
<dbReference type="PANTHER" id="PTHR48081:SF13">
    <property type="entry name" value="ALPHA_BETA HYDROLASE"/>
    <property type="match status" value="1"/>
</dbReference>
<keyword evidence="1 4" id="KW-0378">Hydrolase</keyword>
<comment type="caution">
    <text evidence="4">The sequence shown here is derived from an EMBL/GenBank/DDBJ whole genome shotgun (WGS) entry which is preliminary data.</text>
</comment>
<evidence type="ECO:0000313" key="5">
    <source>
        <dbReference type="Proteomes" id="UP000753724"/>
    </source>
</evidence>
<dbReference type="PANTHER" id="PTHR48081">
    <property type="entry name" value="AB HYDROLASE SUPERFAMILY PROTEIN C4A8.06C"/>
    <property type="match status" value="1"/>
</dbReference>
<keyword evidence="5" id="KW-1185">Reference proteome</keyword>
<organism evidence="4 5">
    <name type="scientific">Novosphingobium ovatum</name>
    <dbReference type="NCBI Taxonomy" id="1908523"/>
    <lineage>
        <taxon>Bacteria</taxon>
        <taxon>Pseudomonadati</taxon>
        <taxon>Pseudomonadota</taxon>
        <taxon>Alphaproteobacteria</taxon>
        <taxon>Sphingomonadales</taxon>
        <taxon>Sphingomonadaceae</taxon>
        <taxon>Novosphingobium</taxon>
    </lineage>
</organism>
<feature type="signal peptide" evidence="2">
    <location>
        <begin position="1"/>
        <end position="27"/>
    </location>
</feature>
<name>A0ABW9XDF7_9SPHN</name>
<gene>
    <name evidence="4" type="ORF">GTZ99_08400</name>
</gene>
<dbReference type="InterPro" id="IPR029058">
    <property type="entry name" value="AB_hydrolase_fold"/>
</dbReference>
<dbReference type="SUPFAM" id="SSF53474">
    <property type="entry name" value="alpha/beta-Hydrolases"/>
    <property type="match status" value="1"/>
</dbReference>
<dbReference type="InterPro" id="IPR049492">
    <property type="entry name" value="BD-FAE-like_dom"/>
</dbReference>
<evidence type="ECO:0000256" key="1">
    <source>
        <dbReference type="ARBA" id="ARBA00022801"/>
    </source>
</evidence>
<feature type="domain" description="BD-FAE-like" evidence="3">
    <location>
        <begin position="64"/>
        <end position="296"/>
    </location>
</feature>
<sequence>MFSITLPRSIAAAALAFGITCGTTAIAAEGPPPGMVLPSVQAAARFADVPYAPADPATSRGHLLDLYLPATPPRAGALLPVVIWTGGSAWLSDDGKFTARFMAPELLKAGFAVAGVSIRSSGQAQFPAQLHDIKAAIRFLRANAAQYGLDPNRIAIMGDSSGGWTTSVAAISGDDPTLIGSIGVAGGPAGTSSAVQAAVALYPPTAFLQMDAWSLTPCKPDAAGLAAGFCHDGPQSPESRVIGCAIQSCAEATQAADPVGMLRRQKGKPLPPIMILHGRADPLVPHNQGERLYKALAHDCREARFYSLPLAGHGPAWDFLQKAEIAANATLETSSSAGCTTTAPVMAQPGWGAVIAFLKSALQIGG</sequence>
<protein>
    <submittedName>
        <fullName evidence="4">Alpha/beta hydrolase fold domain-containing protein</fullName>
    </submittedName>
</protein>
<dbReference type="EMBL" id="JAAAPO010000003">
    <property type="protein sequence ID" value="NBC36576.1"/>
    <property type="molecule type" value="Genomic_DNA"/>
</dbReference>
<evidence type="ECO:0000259" key="3">
    <source>
        <dbReference type="Pfam" id="PF20434"/>
    </source>
</evidence>